<sequence>MFIAVVSIPNPKARAGEAFTHVWASLGAYPTPEQAQAAIDLYAAENLVQESRISQALPRFFFQGRRLPDSARG</sequence>
<evidence type="ECO:0000313" key="2">
    <source>
        <dbReference type="Proteomes" id="UP000004105"/>
    </source>
</evidence>
<organism evidence="1 2">
    <name type="scientific">Neisseria bacilliformis ATCC BAA-1200</name>
    <dbReference type="NCBI Taxonomy" id="888742"/>
    <lineage>
        <taxon>Bacteria</taxon>
        <taxon>Pseudomonadati</taxon>
        <taxon>Pseudomonadota</taxon>
        <taxon>Betaproteobacteria</taxon>
        <taxon>Neisseriales</taxon>
        <taxon>Neisseriaceae</taxon>
        <taxon>Neisseria</taxon>
    </lineage>
</organism>
<dbReference type="Proteomes" id="UP000004105">
    <property type="component" value="Unassembled WGS sequence"/>
</dbReference>
<comment type="caution">
    <text evidence="1">The sequence shown here is derived from an EMBL/GenBank/DDBJ whole genome shotgun (WGS) entry which is preliminary data.</text>
</comment>
<dbReference type="EMBL" id="AFAY01000035">
    <property type="protein sequence ID" value="EGF10603.1"/>
    <property type="molecule type" value="Genomic_DNA"/>
</dbReference>
<name>F2BDK7_9NEIS</name>
<protein>
    <submittedName>
        <fullName evidence="1">Triosephosphate isomerase</fullName>
        <ecNumber evidence="1">5.3.1.1</ecNumber>
    </submittedName>
</protein>
<dbReference type="RefSeq" id="WP_007342819.1">
    <property type="nucleotide sequence ID" value="NZ_GL878494.1"/>
</dbReference>
<keyword evidence="2" id="KW-1185">Reference proteome</keyword>
<dbReference type="OrthoDB" id="9914998at2"/>
<dbReference type="GO" id="GO:0004807">
    <property type="term" value="F:triose-phosphate isomerase activity"/>
    <property type="evidence" value="ECO:0007669"/>
    <property type="project" value="UniProtKB-EC"/>
</dbReference>
<proteinExistence type="predicted"/>
<dbReference type="EC" id="5.3.1.1" evidence="1"/>
<dbReference type="AlphaFoldDB" id="F2BDK7"/>
<reference evidence="1 2" key="1">
    <citation type="submission" date="2011-02" db="EMBL/GenBank/DDBJ databases">
        <authorList>
            <person name="Muzny D."/>
            <person name="Qin X."/>
            <person name="Deng J."/>
            <person name="Jiang H."/>
            <person name="Liu Y."/>
            <person name="Qu J."/>
            <person name="Song X.-Z."/>
            <person name="Zhang L."/>
            <person name="Thornton R."/>
            <person name="Coyle M."/>
            <person name="Francisco L."/>
            <person name="Jackson L."/>
            <person name="Javaid M."/>
            <person name="Korchina V."/>
            <person name="Kovar C."/>
            <person name="Mata R."/>
            <person name="Mathew T."/>
            <person name="Ngo R."/>
            <person name="Nguyen L."/>
            <person name="Nguyen N."/>
            <person name="Okwuonu G."/>
            <person name="Ongeri F."/>
            <person name="Pham C."/>
            <person name="Simmons D."/>
            <person name="Wilczek-Boney K."/>
            <person name="Hale W."/>
            <person name="Jakkamsetti A."/>
            <person name="Pham P."/>
            <person name="Ruth R."/>
            <person name="San Lucas F."/>
            <person name="Warren J."/>
            <person name="Zhang J."/>
            <person name="Zhao Z."/>
            <person name="Zhou C."/>
            <person name="Zhu D."/>
            <person name="Lee S."/>
            <person name="Bess C."/>
            <person name="Blankenburg K."/>
            <person name="Forbes L."/>
            <person name="Fu Q."/>
            <person name="Gubbala S."/>
            <person name="Hirani K."/>
            <person name="Jayaseelan J.C."/>
            <person name="Lara F."/>
            <person name="Munidasa M."/>
            <person name="Palculict T."/>
            <person name="Patil S."/>
            <person name="Pu L.-L."/>
            <person name="Saada N."/>
            <person name="Tang L."/>
            <person name="Weissenberger G."/>
            <person name="Zhu Y."/>
            <person name="Hemphill L."/>
            <person name="Shang Y."/>
            <person name="Youmans B."/>
            <person name="Ayvaz T."/>
            <person name="Ross M."/>
            <person name="Santibanez J."/>
            <person name="Aqrawi P."/>
            <person name="Gross S."/>
            <person name="Joshi V."/>
            <person name="Fowler G."/>
            <person name="Nazareth L."/>
            <person name="Reid J."/>
            <person name="Worley K."/>
            <person name="Petrosino J."/>
            <person name="Highlander S."/>
            <person name="Gibbs R."/>
        </authorList>
    </citation>
    <scope>NUCLEOTIDE SEQUENCE [LARGE SCALE GENOMIC DNA]</scope>
    <source>
        <strain evidence="1 2">ATCC BAA-1200</strain>
    </source>
</reference>
<accession>F2BDK7</accession>
<dbReference type="STRING" id="267212.GCA_001063965_01369"/>
<dbReference type="HOGENOM" id="CLU_2700923_0_0_4"/>
<keyword evidence="1" id="KW-0413">Isomerase</keyword>
<evidence type="ECO:0000313" key="1">
    <source>
        <dbReference type="EMBL" id="EGF10603.1"/>
    </source>
</evidence>
<gene>
    <name evidence="1" type="ORF">HMPREF9123_1813</name>
</gene>